<feature type="region of interest" description="Disordered" evidence="7">
    <location>
        <begin position="140"/>
        <end position="159"/>
    </location>
</feature>
<dbReference type="Proteomes" id="UP000828251">
    <property type="component" value="Unassembled WGS sequence"/>
</dbReference>
<keyword evidence="11" id="KW-1185">Reference proteome</keyword>
<evidence type="ECO:0000259" key="8">
    <source>
        <dbReference type="Pfam" id="PF04690"/>
    </source>
</evidence>
<dbReference type="AlphaFoldDB" id="A0A9D3ZSR8"/>
<feature type="domain" description="YABBY N-terminal" evidence="9">
    <location>
        <begin position="71"/>
        <end position="122"/>
    </location>
</feature>
<dbReference type="InterPro" id="IPR056776">
    <property type="entry name" value="YABBY_N"/>
</dbReference>
<dbReference type="GO" id="GO:0005634">
    <property type="term" value="C:nucleus"/>
    <property type="evidence" value="ECO:0007669"/>
    <property type="project" value="UniProtKB-SubCell"/>
</dbReference>
<evidence type="ECO:0000259" key="9">
    <source>
        <dbReference type="Pfam" id="PF24868"/>
    </source>
</evidence>
<keyword evidence="3" id="KW-0479">Metal-binding</keyword>
<dbReference type="InterPro" id="IPR036910">
    <property type="entry name" value="HMG_box_dom_sf"/>
</dbReference>
<gene>
    <name evidence="10" type="ORF">J1N35_028627</name>
</gene>
<evidence type="ECO:0000256" key="5">
    <source>
        <dbReference type="ARBA" id="ARBA00022833"/>
    </source>
</evidence>
<evidence type="ECO:0000313" key="11">
    <source>
        <dbReference type="Proteomes" id="UP000828251"/>
    </source>
</evidence>
<evidence type="ECO:0000256" key="7">
    <source>
        <dbReference type="SAM" id="MobiDB-lite"/>
    </source>
</evidence>
<feature type="domain" description="YABBY protein C-terminal" evidence="8">
    <location>
        <begin position="161"/>
        <end position="222"/>
    </location>
</feature>
<dbReference type="EMBL" id="JAIQCV010000009">
    <property type="protein sequence ID" value="KAH1063640.1"/>
    <property type="molecule type" value="Genomic_DNA"/>
</dbReference>
<dbReference type="InterPro" id="IPR056775">
    <property type="entry name" value="YABBY_C"/>
</dbReference>
<comment type="subcellular location">
    <subcellularLocation>
        <location evidence="1">Nucleus</location>
    </subcellularLocation>
</comment>
<evidence type="ECO:0000256" key="4">
    <source>
        <dbReference type="ARBA" id="ARBA00022771"/>
    </source>
</evidence>
<accession>A0A9D3ZSR8</accession>
<dbReference type="Pfam" id="PF24868">
    <property type="entry name" value="YABBY_N"/>
    <property type="match status" value="1"/>
</dbReference>
<protein>
    <recommendedName>
        <fullName evidence="12">Axial regulator YABBY 5-like</fullName>
    </recommendedName>
</protein>
<evidence type="ECO:0000256" key="1">
    <source>
        <dbReference type="ARBA" id="ARBA00004123"/>
    </source>
</evidence>
<evidence type="ECO:0000256" key="2">
    <source>
        <dbReference type="ARBA" id="ARBA00010325"/>
    </source>
</evidence>
<evidence type="ECO:0000313" key="10">
    <source>
        <dbReference type="EMBL" id="KAH1063640.1"/>
    </source>
</evidence>
<dbReference type="PANTHER" id="PTHR31675">
    <property type="entry name" value="PROTEIN YABBY 6-RELATED"/>
    <property type="match status" value="1"/>
</dbReference>
<keyword evidence="5" id="KW-0862">Zinc</keyword>
<sequence length="258" mass="29665">MHCFLFSGVACHGTTNPTFFSVCFCLLYRDSCLNFLFFIFLVHNYCALLFDHKYVLWLKQNTRMSSLNNSAPEQLCYIPCNLCNIILAVNVPCSCLFETVTVRCGQCTNLCSINMAASFQSRAGKEIQVPNYTSPEYRIELGSSSSKGKNKLPKRPTNMNTTTQERVVNRPPDKRHRAPSLYNQFIKEEIQRIKLNNPDISHREAFSTAAKNWARFPHIHFGLMLETGTQPKLNDVSNDFIFKVYNYVFNFTFFLVDA</sequence>
<name>A0A9D3ZSR8_9ROSI</name>
<organism evidence="10 11">
    <name type="scientific">Gossypium stocksii</name>
    <dbReference type="NCBI Taxonomy" id="47602"/>
    <lineage>
        <taxon>Eukaryota</taxon>
        <taxon>Viridiplantae</taxon>
        <taxon>Streptophyta</taxon>
        <taxon>Embryophyta</taxon>
        <taxon>Tracheophyta</taxon>
        <taxon>Spermatophyta</taxon>
        <taxon>Magnoliopsida</taxon>
        <taxon>eudicotyledons</taxon>
        <taxon>Gunneridae</taxon>
        <taxon>Pentapetalae</taxon>
        <taxon>rosids</taxon>
        <taxon>malvids</taxon>
        <taxon>Malvales</taxon>
        <taxon>Malvaceae</taxon>
        <taxon>Malvoideae</taxon>
        <taxon>Gossypium</taxon>
    </lineage>
</organism>
<keyword evidence="6" id="KW-0539">Nucleus</keyword>
<comment type="similarity">
    <text evidence="2">Belongs to the YABBY family.</text>
</comment>
<comment type="caution">
    <text evidence="10">The sequence shown here is derived from an EMBL/GenBank/DDBJ whole genome shotgun (WGS) entry which is preliminary data.</text>
</comment>
<dbReference type="PANTHER" id="PTHR31675:SF28">
    <property type="entry name" value="AXIAL REGULATOR YABBY 5-LIKE ISOFORM X1"/>
    <property type="match status" value="1"/>
</dbReference>
<dbReference type="GO" id="GO:0045165">
    <property type="term" value="P:cell fate commitment"/>
    <property type="evidence" value="ECO:0007669"/>
    <property type="project" value="TreeGrafter"/>
</dbReference>
<dbReference type="OrthoDB" id="667577at2759"/>
<evidence type="ECO:0008006" key="12">
    <source>
        <dbReference type="Google" id="ProtNLM"/>
    </source>
</evidence>
<reference evidence="10 11" key="1">
    <citation type="journal article" date="2021" name="Plant Biotechnol. J.">
        <title>Multi-omics assisted identification of the key and species-specific regulatory components of drought-tolerant mechanisms in Gossypium stocksii.</title>
        <authorList>
            <person name="Yu D."/>
            <person name="Ke L."/>
            <person name="Zhang D."/>
            <person name="Wu Y."/>
            <person name="Sun Y."/>
            <person name="Mei J."/>
            <person name="Sun J."/>
            <person name="Sun Y."/>
        </authorList>
    </citation>
    <scope>NUCLEOTIDE SEQUENCE [LARGE SCALE GENOMIC DNA]</scope>
    <source>
        <strain evidence="11">cv. E1</strain>
        <tissue evidence="10">Leaf</tissue>
    </source>
</reference>
<dbReference type="GO" id="GO:0008270">
    <property type="term" value="F:zinc ion binding"/>
    <property type="evidence" value="ECO:0007669"/>
    <property type="project" value="UniProtKB-KW"/>
</dbReference>
<dbReference type="InterPro" id="IPR006780">
    <property type="entry name" value="YABBY"/>
</dbReference>
<keyword evidence="4" id="KW-0863">Zinc-finger</keyword>
<proteinExistence type="inferred from homology"/>
<dbReference type="Pfam" id="PF04690">
    <property type="entry name" value="YABBY"/>
    <property type="match status" value="1"/>
</dbReference>
<evidence type="ECO:0000256" key="6">
    <source>
        <dbReference type="ARBA" id="ARBA00023242"/>
    </source>
</evidence>
<dbReference type="SUPFAM" id="SSF47095">
    <property type="entry name" value="HMG-box"/>
    <property type="match status" value="1"/>
</dbReference>
<evidence type="ECO:0000256" key="3">
    <source>
        <dbReference type="ARBA" id="ARBA00022723"/>
    </source>
</evidence>